<protein>
    <submittedName>
        <fullName evidence="1">Uncharacterized protein</fullName>
    </submittedName>
</protein>
<accession>A0A9Q0Z2R1</accession>
<dbReference type="AlphaFoldDB" id="A0A9Q0Z2R1"/>
<comment type="caution">
    <text evidence="1">The sequence shown here is derived from an EMBL/GenBank/DDBJ whole genome shotgun (WGS) entry which is preliminary data.</text>
</comment>
<dbReference type="Proteomes" id="UP001151532">
    <property type="component" value="Chromosome 10"/>
</dbReference>
<dbReference type="OrthoDB" id="1742839at2759"/>
<dbReference type="EMBL" id="JAPFFK010000014">
    <property type="protein sequence ID" value="KAJ6719038.1"/>
    <property type="molecule type" value="Genomic_DNA"/>
</dbReference>
<name>A0A9Q0Z2R1_SALPP</name>
<evidence type="ECO:0000313" key="2">
    <source>
        <dbReference type="Proteomes" id="UP001151532"/>
    </source>
</evidence>
<gene>
    <name evidence="1" type="ORF">OIU79_006826</name>
</gene>
<keyword evidence="2" id="KW-1185">Reference proteome</keyword>
<sequence>MAATYSPSMAPRYVPNRGQVMKKSLKKIVGLCTGIRASPIHHCDKQGFLQFDMAATYSPSMAPRYVPKRGQVLKKSLKKIFGLCIGIRASRIHHCDQQGFLSN</sequence>
<reference evidence="1" key="1">
    <citation type="submission" date="2022-11" db="EMBL/GenBank/DDBJ databases">
        <authorList>
            <person name="Hyden B.L."/>
            <person name="Feng K."/>
            <person name="Yates T."/>
            <person name="Jawdy S."/>
            <person name="Smart L.B."/>
            <person name="Muchero W."/>
        </authorList>
    </citation>
    <scope>NUCLEOTIDE SEQUENCE</scope>
    <source>
        <tissue evidence="1">Shoot tip</tissue>
    </source>
</reference>
<organism evidence="1 2">
    <name type="scientific">Salix purpurea</name>
    <name type="common">Purple osier willow</name>
    <dbReference type="NCBI Taxonomy" id="77065"/>
    <lineage>
        <taxon>Eukaryota</taxon>
        <taxon>Viridiplantae</taxon>
        <taxon>Streptophyta</taxon>
        <taxon>Embryophyta</taxon>
        <taxon>Tracheophyta</taxon>
        <taxon>Spermatophyta</taxon>
        <taxon>Magnoliopsida</taxon>
        <taxon>eudicotyledons</taxon>
        <taxon>Gunneridae</taxon>
        <taxon>Pentapetalae</taxon>
        <taxon>rosids</taxon>
        <taxon>fabids</taxon>
        <taxon>Malpighiales</taxon>
        <taxon>Salicaceae</taxon>
        <taxon>Saliceae</taxon>
        <taxon>Salix</taxon>
    </lineage>
</organism>
<proteinExistence type="predicted"/>
<evidence type="ECO:0000313" key="1">
    <source>
        <dbReference type="EMBL" id="KAJ6719038.1"/>
    </source>
</evidence>
<reference evidence="1" key="2">
    <citation type="journal article" date="2023" name="Int. J. Mol. Sci.">
        <title>De Novo Assembly and Annotation of 11 Diverse Shrub Willow (Salix) Genomes Reveals Novel Gene Organization in Sex-Linked Regions.</title>
        <authorList>
            <person name="Hyden B."/>
            <person name="Feng K."/>
            <person name="Yates T.B."/>
            <person name="Jawdy S."/>
            <person name="Cereghino C."/>
            <person name="Smart L.B."/>
            <person name="Muchero W."/>
        </authorList>
    </citation>
    <scope>NUCLEOTIDE SEQUENCE</scope>
    <source>
        <tissue evidence="1">Shoot tip</tissue>
    </source>
</reference>